<dbReference type="Proteomes" id="UP000046393">
    <property type="component" value="Unplaced"/>
</dbReference>
<keyword evidence="1" id="KW-1185">Reference proteome</keyword>
<protein>
    <submittedName>
        <fullName evidence="2">40S ribosomal protein S15</fullName>
    </submittedName>
</protein>
<dbReference type="AlphaFoldDB" id="A0A0N5ATR0"/>
<organism evidence="1 2">
    <name type="scientific">Syphacia muris</name>
    <dbReference type="NCBI Taxonomy" id="451379"/>
    <lineage>
        <taxon>Eukaryota</taxon>
        <taxon>Metazoa</taxon>
        <taxon>Ecdysozoa</taxon>
        <taxon>Nematoda</taxon>
        <taxon>Chromadorea</taxon>
        <taxon>Rhabditida</taxon>
        <taxon>Spirurina</taxon>
        <taxon>Oxyuridomorpha</taxon>
        <taxon>Oxyuroidea</taxon>
        <taxon>Oxyuridae</taxon>
        <taxon>Syphacia</taxon>
    </lineage>
</organism>
<dbReference type="WBParaSite" id="SMUV_0000822701-mRNA-1">
    <property type="protein sequence ID" value="SMUV_0000822701-mRNA-1"/>
    <property type="gene ID" value="SMUV_0000822701"/>
</dbReference>
<reference evidence="2" key="1">
    <citation type="submission" date="2017-02" db="UniProtKB">
        <authorList>
            <consortium name="WormBaseParasite"/>
        </authorList>
    </citation>
    <scope>IDENTIFICATION</scope>
</reference>
<name>A0A0N5ATR0_9BILA</name>
<proteinExistence type="predicted"/>
<evidence type="ECO:0000313" key="2">
    <source>
        <dbReference type="WBParaSite" id="SMUV_0000822701-mRNA-1"/>
    </source>
</evidence>
<accession>A0A0N5ATR0</accession>
<sequence length="77" mass="9038">MARKSVGLEVEALDSLMKRYMKTFSKGLCMHKRKQARQGPGKITAEKSTPNGRRQWYQFFSFINLFNFTLCSEFLDH</sequence>
<evidence type="ECO:0000313" key="1">
    <source>
        <dbReference type="Proteomes" id="UP000046393"/>
    </source>
</evidence>